<sequence>MTQDQFVEILENYEYTLVQNLVDCVPFERSFTDHLKKTCLKAIDLMKSGKTEEAMRWLGFIQGAMWRMGLRTIEELRDDNRG</sequence>
<protein>
    <submittedName>
        <fullName evidence="1">Uncharacterized protein</fullName>
    </submittedName>
</protein>
<name>A0A0F9U2S0_9ZZZZ</name>
<proteinExistence type="predicted"/>
<reference evidence="1" key="1">
    <citation type="journal article" date="2015" name="Nature">
        <title>Complex archaea that bridge the gap between prokaryotes and eukaryotes.</title>
        <authorList>
            <person name="Spang A."/>
            <person name="Saw J.H."/>
            <person name="Jorgensen S.L."/>
            <person name="Zaremba-Niedzwiedzka K."/>
            <person name="Martijn J."/>
            <person name="Lind A.E."/>
            <person name="van Eijk R."/>
            <person name="Schleper C."/>
            <person name="Guy L."/>
            <person name="Ettema T.J."/>
        </authorList>
    </citation>
    <scope>NUCLEOTIDE SEQUENCE</scope>
</reference>
<evidence type="ECO:0000313" key="1">
    <source>
        <dbReference type="EMBL" id="KKN81612.1"/>
    </source>
</evidence>
<dbReference type="EMBL" id="LAZR01000213">
    <property type="protein sequence ID" value="KKN81612.1"/>
    <property type="molecule type" value="Genomic_DNA"/>
</dbReference>
<dbReference type="AlphaFoldDB" id="A0A0F9U2S0"/>
<gene>
    <name evidence="1" type="ORF">LCGC14_0318910</name>
</gene>
<organism evidence="1">
    <name type="scientific">marine sediment metagenome</name>
    <dbReference type="NCBI Taxonomy" id="412755"/>
    <lineage>
        <taxon>unclassified sequences</taxon>
        <taxon>metagenomes</taxon>
        <taxon>ecological metagenomes</taxon>
    </lineage>
</organism>
<comment type="caution">
    <text evidence="1">The sequence shown here is derived from an EMBL/GenBank/DDBJ whole genome shotgun (WGS) entry which is preliminary data.</text>
</comment>
<accession>A0A0F9U2S0</accession>